<dbReference type="AlphaFoldDB" id="M1CPS4"/>
<reference evidence="1" key="2">
    <citation type="submission" date="2015-06" db="UniProtKB">
        <authorList>
            <consortium name="EnsemblPlants"/>
        </authorList>
    </citation>
    <scope>IDENTIFICATION</scope>
    <source>
        <strain evidence="1">DM1-3 516 R44</strain>
    </source>
</reference>
<dbReference type="KEGG" id="sot:107059954"/>
<accession>M1CPS4</accession>
<protein>
    <submittedName>
        <fullName evidence="1">Transport inhibitor response 1</fullName>
    </submittedName>
</protein>
<evidence type="ECO:0000313" key="1">
    <source>
        <dbReference type="EnsemblPlants" id="PGSC0003DMT400072141"/>
    </source>
</evidence>
<dbReference type="RefSeq" id="XP_015162555.1">
    <property type="nucleotide sequence ID" value="XM_015307069.1"/>
</dbReference>
<gene>
    <name evidence="1" type="primary">LOC107059954</name>
</gene>
<proteinExistence type="predicted"/>
<name>M1CPS4_SOLTU</name>
<dbReference type="STRING" id="4113.M1CPS4"/>
<dbReference type="InterPro" id="IPR032675">
    <property type="entry name" value="LRR_dom_sf"/>
</dbReference>
<dbReference type="Gene3D" id="3.80.10.10">
    <property type="entry name" value="Ribonuclease Inhibitor"/>
    <property type="match status" value="1"/>
</dbReference>
<keyword evidence="2" id="KW-1185">Reference proteome</keyword>
<organism evidence="1 2">
    <name type="scientific">Solanum tuberosum</name>
    <name type="common">Potato</name>
    <dbReference type="NCBI Taxonomy" id="4113"/>
    <lineage>
        <taxon>Eukaryota</taxon>
        <taxon>Viridiplantae</taxon>
        <taxon>Streptophyta</taxon>
        <taxon>Embryophyta</taxon>
        <taxon>Tracheophyta</taxon>
        <taxon>Spermatophyta</taxon>
        <taxon>Magnoliopsida</taxon>
        <taxon>eudicotyledons</taxon>
        <taxon>Gunneridae</taxon>
        <taxon>Pentapetalae</taxon>
        <taxon>asterids</taxon>
        <taxon>lamiids</taxon>
        <taxon>Solanales</taxon>
        <taxon>Solanaceae</taxon>
        <taxon>Solanoideae</taxon>
        <taxon>Solaneae</taxon>
        <taxon>Solanum</taxon>
    </lineage>
</organism>
<reference evidence="2" key="1">
    <citation type="journal article" date="2011" name="Nature">
        <title>Genome sequence and analysis of the tuber crop potato.</title>
        <authorList>
            <consortium name="The Potato Genome Sequencing Consortium"/>
        </authorList>
    </citation>
    <scope>NUCLEOTIDE SEQUENCE [LARGE SCALE GENOMIC DNA]</scope>
    <source>
        <strain evidence="2">cv. DM1-3 516 R44</strain>
    </source>
</reference>
<sequence length="182" mass="20226">MDNYCKDLTLKNLIREFPYVQEPDVSLTERGLVAFSAGSTRFYSFAAMVVIARNCHHPSLQGITATSPFWRPYGSRVSLHLAHAKKLKMLSSGECNLGLHSGFESHCKVETRDSPFGDDKALLVSAARLETMQYLWMSSCSISNGACELQDQEIPPSFGGICSLKIIKLVESPQLEDFSMKI</sequence>
<dbReference type="PaxDb" id="4113-PGSC0003DMT400072141"/>
<dbReference type="EnsemblPlants" id="PGSC0003DMT400072141">
    <property type="protein sequence ID" value="PGSC0003DMT400072141"/>
    <property type="gene ID" value="PGSC0003DMG400028072"/>
</dbReference>
<dbReference type="GeneID" id="107059954"/>
<dbReference type="HOGENOM" id="CLU_1484493_0_0_1"/>
<dbReference type="eggNOG" id="KOG1947">
    <property type="taxonomic scope" value="Eukaryota"/>
</dbReference>
<evidence type="ECO:0000313" key="2">
    <source>
        <dbReference type="Proteomes" id="UP000011115"/>
    </source>
</evidence>
<dbReference type="Proteomes" id="UP000011115">
    <property type="component" value="Unassembled WGS sequence"/>
</dbReference>
<dbReference type="Gramene" id="PGSC0003DMT400072141">
    <property type="protein sequence ID" value="PGSC0003DMT400072141"/>
    <property type="gene ID" value="PGSC0003DMG400028072"/>
</dbReference>
<dbReference type="InParanoid" id="M1CPS4"/>